<gene>
    <name evidence="5" type="ORF">EB241_20485</name>
</gene>
<dbReference type="InterPro" id="IPR002797">
    <property type="entry name" value="Polysacc_synth"/>
</dbReference>
<comment type="caution">
    <text evidence="5">The sequence shown here is derived from an EMBL/GenBank/DDBJ whole genome shotgun (WGS) entry which is preliminary data.</text>
</comment>
<comment type="subcellular location">
    <subcellularLocation>
        <location evidence="1">Membrane</location>
        <topology evidence="1">Multi-pass membrane protein</topology>
    </subcellularLocation>
</comment>
<dbReference type="EMBL" id="RHHM01000023">
    <property type="protein sequence ID" value="RQM36440.1"/>
    <property type="molecule type" value="Genomic_DNA"/>
</dbReference>
<dbReference type="Proteomes" id="UP000279457">
    <property type="component" value="Unassembled WGS sequence"/>
</dbReference>
<keyword evidence="3" id="KW-1133">Transmembrane helix</keyword>
<sequence>MKEKIRNSLWMISEKIIAVLGLIFVTSFVAKYVGPTIFGIMSVSMLVFQFIQSISVMGSDVILLKRISRNKDSGIKLMLSTFFLVLVSYFFLSVTGMVVMKENMTSDAAVFIFAAAIACLFSAIDLVNVYNEATLNAKLNVIANVTGLVISLLCRYIISYLEMDPRYLSIPIVLVTAIPFLIKTSWFMLRHEKRSILKTRHVKKYSKYMISSGGTLIFSIIAVSLYTRFNQISVSYFLGVKEAGIFSVALTLSTAWTFVPYALLASFYPSFFAEKDPGKTIIKIQNLHLMVLGVSGIIILSIHLLAGKFIEYFYGIAYLNAVKPTLYLSIAAMFAIFSSIMDRFIIKYNGYKFLVKKTFFVLIICFISSVTLVPFFGIDGAALSVIITEFFSFSVLNYFFRDQPVIDIHKVFINPKKIWDLFYNIKHSRK</sequence>
<evidence type="ECO:0000256" key="1">
    <source>
        <dbReference type="ARBA" id="ARBA00004141"/>
    </source>
</evidence>
<dbReference type="Pfam" id="PF01943">
    <property type="entry name" value="Polysacc_synt"/>
    <property type="match status" value="1"/>
</dbReference>
<accession>A0A3N6S5Z6</accession>
<keyword evidence="6" id="KW-1185">Reference proteome</keyword>
<dbReference type="PANTHER" id="PTHR43424">
    <property type="entry name" value="LOCUS PUTATIVE PROTEIN 1-RELATED"/>
    <property type="match status" value="1"/>
</dbReference>
<evidence type="ECO:0000256" key="3">
    <source>
        <dbReference type="ARBA" id="ARBA00022989"/>
    </source>
</evidence>
<evidence type="ECO:0000256" key="4">
    <source>
        <dbReference type="ARBA" id="ARBA00023136"/>
    </source>
</evidence>
<evidence type="ECO:0000313" key="6">
    <source>
        <dbReference type="Proteomes" id="UP000279457"/>
    </source>
</evidence>
<dbReference type="GO" id="GO:0016020">
    <property type="term" value="C:membrane"/>
    <property type="evidence" value="ECO:0007669"/>
    <property type="project" value="UniProtKB-SubCell"/>
</dbReference>
<evidence type="ECO:0000256" key="2">
    <source>
        <dbReference type="ARBA" id="ARBA00022692"/>
    </source>
</evidence>
<dbReference type="AlphaFoldDB" id="A0A3N6S5Z6"/>
<dbReference type="OrthoDB" id="103403at2"/>
<dbReference type="RefSeq" id="WP_124234821.1">
    <property type="nucleotide sequence ID" value="NZ_RHHM01000023.1"/>
</dbReference>
<keyword evidence="4" id="KW-0472">Membrane</keyword>
<dbReference type="PANTHER" id="PTHR43424:SF1">
    <property type="entry name" value="LOCUS PUTATIVE PROTEIN 1-RELATED"/>
    <property type="match status" value="1"/>
</dbReference>
<dbReference type="InterPro" id="IPR052556">
    <property type="entry name" value="PolySynth_Transporter"/>
</dbReference>
<evidence type="ECO:0000313" key="5">
    <source>
        <dbReference type="EMBL" id="RQM36440.1"/>
    </source>
</evidence>
<protein>
    <submittedName>
        <fullName evidence="5">Flippase</fullName>
    </submittedName>
</protein>
<reference evidence="5 6" key="1">
    <citation type="submission" date="2018-10" db="EMBL/GenBank/DDBJ databases">
        <title>Draft genome sequence for the type isolate of Erwinia psidii, agent causal of bacterial blight in guava (Psidium guajava) and wilt and die-back of Eucalyptus spp.</title>
        <authorList>
            <person name="Hermenegildo P.S."/>
            <person name="Santos S.A."/>
            <person name="Guimaraes L.M.S."/>
            <person name="Vidigal P.M.P."/>
            <person name="Pereira I.C."/>
            <person name="Badel J.L."/>
            <person name="Alfenas-Zerbini P."/>
            <person name="Ferreira M.A.S.V."/>
            <person name="Alfenas A.C."/>
        </authorList>
    </citation>
    <scope>NUCLEOTIDE SEQUENCE [LARGE SCALE GENOMIC DNA]</scope>
    <source>
        <strain evidence="5 6">IBSBF 435</strain>
    </source>
</reference>
<organism evidence="5 6">
    <name type="scientific">Erwinia psidii</name>
    <dbReference type="NCBI Taxonomy" id="69224"/>
    <lineage>
        <taxon>Bacteria</taxon>
        <taxon>Pseudomonadati</taxon>
        <taxon>Pseudomonadota</taxon>
        <taxon>Gammaproteobacteria</taxon>
        <taxon>Enterobacterales</taxon>
        <taxon>Erwiniaceae</taxon>
        <taxon>Erwinia</taxon>
    </lineage>
</organism>
<keyword evidence="2" id="KW-0812">Transmembrane</keyword>
<name>A0A3N6S5Z6_9GAMM</name>
<proteinExistence type="predicted"/>